<dbReference type="InterPro" id="IPR023393">
    <property type="entry name" value="START-like_dom_sf"/>
</dbReference>
<dbReference type="OrthoDB" id="509124at2759"/>
<proteinExistence type="predicted"/>
<dbReference type="SUPFAM" id="SSF55961">
    <property type="entry name" value="Bet v1-like"/>
    <property type="match status" value="1"/>
</dbReference>
<keyword evidence="2" id="KW-1185">Reference proteome</keyword>
<dbReference type="Proteomes" id="UP000054166">
    <property type="component" value="Unassembled WGS sequence"/>
</dbReference>
<dbReference type="Gene3D" id="3.30.530.20">
    <property type="match status" value="1"/>
</dbReference>
<gene>
    <name evidence="1" type="ORF">PILCRDRAFT_812815</name>
</gene>
<dbReference type="EMBL" id="KN832974">
    <property type="protein sequence ID" value="KIM90016.1"/>
    <property type="molecule type" value="Genomic_DNA"/>
</dbReference>
<dbReference type="HOGENOM" id="CLU_069867_6_0_1"/>
<dbReference type="PANTHER" id="PTHR36166">
    <property type="entry name" value="CHROMOSOME 9, WHOLE GENOME SHOTGUN SEQUENCE"/>
    <property type="match status" value="1"/>
</dbReference>
<evidence type="ECO:0000313" key="2">
    <source>
        <dbReference type="Proteomes" id="UP000054166"/>
    </source>
</evidence>
<dbReference type="CDD" id="cd07822">
    <property type="entry name" value="SRPBCC_4"/>
    <property type="match status" value="1"/>
</dbReference>
<sequence>MSTSSNIPPPSSNGVFSVSASILIDAPRDKVWQILLDFPKYREWNPFVRGQTIVSKTDKRPLNDQTPREGAYLLMSPVHIPPTMDDASVWLSSSSLELITVIDHENYRCSWRYVSLPHWLLSADRWQAVSTVLGGGTKYESLIVFTGLAAYIMRLFLKSGLQKGFVEMGEALKNRCEKA</sequence>
<evidence type="ECO:0008006" key="3">
    <source>
        <dbReference type="Google" id="ProtNLM"/>
    </source>
</evidence>
<evidence type="ECO:0000313" key="1">
    <source>
        <dbReference type="EMBL" id="KIM90016.1"/>
    </source>
</evidence>
<dbReference type="Pfam" id="PF10604">
    <property type="entry name" value="Polyketide_cyc2"/>
    <property type="match status" value="1"/>
</dbReference>
<dbReference type="AlphaFoldDB" id="A0A0C3GHB1"/>
<dbReference type="InterPro" id="IPR019587">
    <property type="entry name" value="Polyketide_cyclase/dehydratase"/>
</dbReference>
<reference evidence="1 2" key="1">
    <citation type="submission" date="2014-04" db="EMBL/GenBank/DDBJ databases">
        <authorList>
            <consortium name="DOE Joint Genome Institute"/>
            <person name="Kuo A."/>
            <person name="Tarkka M."/>
            <person name="Buscot F."/>
            <person name="Kohler A."/>
            <person name="Nagy L.G."/>
            <person name="Floudas D."/>
            <person name="Copeland A."/>
            <person name="Barry K.W."/>
            <person name="Cichocki N."/>
            <person name="Veneault-Fourrey C."/>
            <person name="LaButti K."/>
            <person name="Lindquist E.A."/>
            <person name="Lipzen A."/>
            <person name="Lundell T."/>
            <person name="Morin E."/>
            <person name="Murat C."/>
            <person name="Sun H."/>
            <person name="Tunlid A."/>
            <person name="Henrissat B."/>
            <person name="Grigoriev I.V."/>
            <person name="Hibbett D.S."/>
            <person name="Martin F."/>
            <person name="Nordberg H.P."/>
            <person name="Cantor M.N."/>
            <person name="Hua S.X."/>
        </authorList>
    </citation>
    <scope>NUCLEOTIDE SEQUENCE [LARGE SCALE GENOMIC DNA]</scope>
    <source>
        <strain evidence="1 2">F 1598</strain>
    </source>
</reference>
<dbReference type="InParanoid" id="A0A0C3GHB1"/>
<reference evidence="2" key="2">
    <citation type="submission" date="2015-01" db="EMBL/GenBank/DDBJ databases">
        <title>Evolutionary Origins and Diversification of the Mycorrhizal Mutualists.</title>
        <authorList>
            <consortium name="DOE Joint Genome Institute"/>
            <consortium name="Mycorrhizal Genomics Consortium"/>
            <person name="Kohler A."/>
            <person name="Kuo A."/>
            <person name="Nagy L.G."/>
            <person name="Floudas D."/>
            <person name="Copeland A."/>
            <person name="Barry K.W."/>
            <person name="Cichocki N."/>
            <person name="Veneault-Fourrey C."/>
            <person name="LaButti K."/>
            <person name="Lindquist E.A."/>
            <person name="Lipzen A."/>
            <person name="Lundell T."/>
            <person name="Morin E."/>
            <person name="Murat C."/>
            <person name="Riley R."/>
            <person name="Ohm R."/>
            <person name="Sun H."/>
            <person name="Tunlid A."/>
            <person name="Henrissat B."/>
            <person name="Grigoriev I.V."/>
            <person name="Hibbett D.S."/>
            <person name="Martin F."/>
        </authorList>
    </citation>
    <scope>NUCLEOTIDE SEQUENCE [LARGE SCALE GENOMIC DNA]</scope>
    <source>
        <strain evidence="2">F 1598</strain>
    </source>
</reference>
<name>A0A0C3GHB1_PILCF</name>
<accession>A0A0C3GHB1</accession>
<organism evidence="1 2">
    <name type="scientific">Piloderma croceum (strain F 1598)</name>
    <dbReference type="NCBI Taxonomy" id="765440"/>
    <lineage>
        <taxon>Eukaryota</taxon>
        <taxon>Fungi</taxon>
        <taxon>Dikarya</taxon>
        <taxon>Basidiomycota</taxon>
        <taxon>Agaricomycotina</taxon>
        <taxon>Agaricomycetes</taxon>
        <taxon>Agaricomycetidae</taxon>
        <taxon>Atheliales</taxon>
        <taxon>Atheliaceae</taxon>
        <taxon>Piloderma</taxon>
    </lineage>
</organism>
<protein>
    <recommendedName>
        <fullName evidence="3">Coenzyme Q-binding protein COQ10 START domain-containing protein</fullName>
    </recommendedName>
</protein>
<dbReference type="PANTHER" id="PTHR36166:SF1">
    <property type="entry name" value="SRPBCC DOMAIN-CONTAINING PROTEIN"/>
    <property type="match status" value="1"/>
</dbReference>